<reference evidence="2 3" key="1">
    <citation type="submission" date="2019-04" db="EMBL/GenBank/DDBJ databases">
        <authorList>
            <person name="Schori C."/>
            <person name="Ahrens C."/>
        </authorList>
    </citation>
    <scope>NUCLEOTIDE SEQUENCE [LARGE SCALE GENOMIC DNA]</scope>
    <source>
        <strain evidence="2 3">DSM 2950</strain>
    </source>
</reference>
<dbReference type="Proteomes" id="UP000515789">
    <property type="component" value="Chromosome"/>
</dbReference>
<dbReference type="PANTHER" id="PTHR43649">
    <property type="entry name" value="ARABINOSE-BINDING PROTEIN-RELATED"/>
    <property type="match status" value="1"/>
</dbReference>
<dbReference type="InterPro" id="IPR006059">
    <property type="entry name" value="SBP"/>
</dbReference>
<dbReference type="Gene3D" id="3.40.190.10">
    <property type="entry name" value="Periplasmic binding protein-like II"/>
    <property type="match status" value="2"/>
</dbReference>
<evidence type="ECO:0000256" key="1">
    <source>
        <dbReference type="SAM" id="SignalP"/>
    </source>
</evidence>
<organism evidence="2 3">
    <name type="scientific">Blautia producta</name>
    <dbReference type="NCBI Taxonomy" id="33035"/>
    <lineage>
        <taxon>Bacteria</taxon>
        <taxon>Bacillati</taxon>
        <taxon>Bacillota</taxon>
        <taxon>Clostridia</taxon>
        <taxon>Lachnospirales</taxon>
        <taxon>Lachnospiraceae</taxon>
        <taxon>Blautia</taxon>
    </lineage>
</organism>
<name>A0A7G5MYP0_9FIRM</name>
<protein>
    <submittedName>
        <fullName evidence="2">Extracellular solute-binding protein</fullName>
    </submittedName>
</protein>
<accession>A0A7G5MYP0</accession>
<keyword evidence="1" id="KW-0732">Signal</keyword>
<dbReference type="EMBL" id="CP039126">
    <property type="protein sequence ID" value="QMW79733.1"/>
    <property type="molecule type" value="Genomic_DNA"/>
</dbReference>
<feature type="chain" id="PRO_5039305310" evidence="1">
    <location>
        <begin position="23"/>
        <end position="438"/>
    </location>
</feature>
<dbReference type="RefSeq" id="WP_018593603.1">
    <property type="nucleotide sequence ID" value="NZ_AP031416.1"/>
</dbReference>
<proteinExistence type="predicted"/>
<dbReference type="GeneID" id="75054898"/>
<evidence type="ECO:0000313" key="3">
    <source>
        <dbReference type="Proteomes" id="UP000515789"/>
    </source>
</evidence>
<gene>
    <name evidence="2" type="ORF">E5259_20185</name>
</gene>
<dbReference type="InterPro" id="IPR050490">
    <property type="entry name" value="Bact_solute-bd_prot1"/>
</dbReference>
<dbReference type="Pfam" id="PF01547">
    <property type="entry name" value="SBP_bac_1"/>
    <property type="match status" value="1"/>
</dbReference>
<sequence>MKKKIAASVVIVSMVMSLCAGCSGKDEPSAAKDKGKEEIVYWNIGTENPDKDILKYAVDKFNEKTDSGYHVTSEAIQNDTYKEKLVISMSADECPDVYVTWVGGPMKEYIEAGYAQPIQDLMDASPVKDRIIDSAIEQSSYNGELYAFPFMQLTISGVFYNKEIFEQYNLEVPQTVSQLEQVCDTLVENGITPFALANASKWTGSMYFMSLATRKGGLEPIQKAVDGSGTFEDESFEYAGEKIQEWVKKGYFPEGVNSLSEDDGQAKQLLYQESAAMFLGGSWNTGTFKSDNEEFYKKIGWFSFPAVDGSDADASIQIGTSGYFVSFNCEDEKLKAAFEMCEYYYDDEIIEKMVEENKIPPVKNAGELIKDPVVKQILEAANKASNMQIFYDQYMPPTVAEVHKDTCQQIFGLAVTPQEANATLQEAMQTYLKENKEE</sequence>
<evidence type="ECO:0000313" key="2">
    <source>
        <dbReference type="EMBL" id="QMW79733.1"/>
    </source>
</evidence>
<dbReference type="AlphaFoldDB" id="A0A7G5MYP0"/>
<dbReference type="SUPFAM" id="SSF53850">
    <property type="entry name" value="Periplasmic binding protein-like II"/>
    <property type="match status" value="1"/>
</dbReference>
<feature type="signal peptide" evidence="1">
    <location>
        <begin position="1"/>
        <end position="22"/>
    </location>
</feature>